<dbReference type="AlphaFoldDB" id="A0A1L8RF25"/>
<dbReference type="STRING" id="214095.RU97_GL001731"/>
<dbReference type="Proteomes" id="UP000181884">
    <property type="component" value="Unassembled WGS sequence"/>
</dbReference>
<dbReference type="PANTHER" id="PTHR40076:SF1">
    <property type="entry name" value="MEMBRANE PROTEIN"/>
    <property type="match status" value="1"/>
</dbReference>
<dbReference type="Pfam" id="PF06161">
    <property type="entry name" value="DUF975"/>
    <property type="match status" value="1"/>
</dbReference>
<dbReference type="InterPro" id="IPR010380">
    <property type="entry name" value="DUF975"/>
</dbReference>
<organism evidence="2 3">
    <name type="scientific">Enterococcus canis</name>
    <dbReference type="NCBI Taxonomy" id="214095"/>
    <lineage>
        <taxon>Bacteria</taxon>
        <taxon>Bacillati</taxon>
        <taxon>Bacillota</taxon>
        <taxon>Bacilli</taxon>
        <taxon>Lactobacillales</taxon>
        <taxon>Enterococcaceae</taxon>
        <taxon>Enterococcus</taxon>
    </lineage>
</organism>
<feature type="transmembrane region" description="Helical" evidence="1">
    <location>
        <begin position="116"/>
        <end position="145"/>
    </location>
</feature>
<dbReference type="EMBL" id="JXKH01000004">
    <property type="protein sequence ID" value="OJG18334.1"/>
    <property type="molecule type" value="Genomic_DNA"/>
</dbReference>
<comment type="caution">
    <text evidence="2">The sequence shown here is derived from an EMBL/GenBank/DDBJ whole genome shotgun (WGS) entry which is preliminary data.</text>
</comment>
<reference evidence="2 3" key="1">
    <citation type="submission" date="2014-12" db="EMBL/GenBank/DDBJ databases">
        <title>Draft genome sequences of 29 type strains of Enterococci.</title>
        <authorList>
            <person name="Zhong Z."/>
            <person name="Sun Z."/>
            <person name="Liu W."/>
            <person name="Zhang W."/>
            <person name="Zhang H."/>
        </authorList>
    </citation>
    <scope>NUCLEOTIDE SEQUENCE [LARGE SCALE GENOMIC DNA]</scope>
    <source>
        <strain evidence="2 3">DSM 17029</strain>
    </source>
</reference>
<accession>A0A1L8RF25</accession>
<evidence type="ECO:0000313" key="3">
    <source>
        <dbReference type="Proteomes" id="UP000181884"/>
    </source>
</evidence>
<dbReference type="RefSeq" id="WP_067395965.1">
    <property type="nucleotide sequence ID" value="NZ_JXKH01000004.1"/>
</dbReference>
<keyword evidence="1" id="KW-0812">Transmembrane</keyword>
<keyword evidence="3" id="KW-1185">Reference proteome</keyword>
<name>A0A1L8RF25_9ENTE</name>
<evidence type="ECO:0000313" key="2">
    <source>
        <dbReference type="EMBL" id="OJG18334.1"/>
    </source>
</evidence>
<gene>
    <name evidence="2" type="ORF">RU97_GL001731</name>
</gene>
<keyword evidence="1" id="KW-0472">Membrane</keyword>
<feature type="transmembrane region" description="Helical" evidence="1">
    <location>
        <begin position="188"/>
        <end position="213"/>
    </location>
</feature>
<feature type="transmembrane region" description="Helical" evidence="1">
    <location>
        <begin position="21"/>
        <end position="50"/>
    </location>
</feature>
<evidence type="ECO:0000256" key="1">
    <source>
        <dbReference type="SAM" id="Phobius"/>
    </source>
</evidence>
<dbReference type="PANTHER" id="PTHR40076">
    <property type="entry name" value="MEMBRANE PROTEIN-RELATED"/>
    <property type="match status" value="1"/>
</dbReference>
<sequence length="234" mass="25658">MKTSKELKMEAKAVLRGRWGQAVLLNLVPTLIAIIFALIILVPVITLVFVTDGGSSTSTMADQASNSAASSGGGIISSVISALFMSGISWTYLDLLRGTRDRIAPFYDAFRAFNGLFLGGVILLAVVTAIFISLWTLLLIIPGIVKGYSYAQSYFIYYDHLNATGEKLKILDTITTSRRLMDGSKGRLFWLDLSFIGWHILAMMTAGIGYLWLNPYISATKAAFYKDLAETRMS</sequence>
<proteinExistence type="predicted"/>
<feature type="transmembrane region" description="Helical" evidence="1">
    <location>
        <begin position="75"/>
        <end position="95"/>
    </location>
</feature>
<keyword evidence="1" id="KW-1133">Transmembrane helix</keyword>
<protein>
    <submittedName>
        <fullName evidence="2">Integral membrane protein</fullName>
    </submittedName>
</protein>